<proteinExistence type="predicted"/>
<dbReference type="InterPro" id="IPR052609">
    <property type="entry name" value="Ribosome_Biogenesis_Reg"/>
</dbReference>
<reference evidence="3" key="1">
    <citation type="journal article" date="2020" name="Phytopathology">
        <title>Genome sequence of the chestnut blight fungus Cryphonectria parasitica EP155: A fundamental resource for an archetypical invasive plant pathogen.</title>
        <authorList>
            <person name="Crouch J.A."/>
            <person name="Dawe A."/>
            <person name="Aerts A."/>
            <person name="Barry K."/>
            <person name="Churchill A.C.L."/>
            <person name="Grimwood J."/>
            <person name="Hillman B."/>
            <person name="Milgroom M.G."/>
            <person name="Pangilinan J."/>
            <person name="Smith M."/>
            <person name="Salamov A."/>
            <person name="Schmutz J."/>
            <person name="Yadav J."/>
            <person name="Grigoriev I.V."/>
            <person name="Nuss D."/>
        </authorList>
    </citation>
    <scope>NUCLEOTIDE SEQUENCE</scope>
    <source>
        <strain evidence="3">EP155</strain>
    </source>
</reference>
<evidence type="ECO:0000313" key="3">
    <source>
        <dbReference type="EMBL" id="KAF3770441.1"/>
    </source>
</evidence>
<dbReference type="Pfam" id="PF10441">
    <property type="entry name" value="Urb2"/>
    <property type="match status" value="1"/>
</dbReference>
<feature type="region of interest" description="Disordered" evidence="1">
    <location>
        <begin position="112"/>
        <end position="155"/>
    </location>
</feature>
<dbReference type="RefSeq" id="XP_040781402.1">
    <property type="nucleotide sequence ID" value="XM_040920031.1"/>
</dbReference>
<evidence type="ECO:0000313" key="4">
    <source>
        <dbReference type="Proteomes" id="UP000803844"/>
    </source>
</evidence>
<accession>A0A9P4YCB8</accession>
<dbReference type="Proteomes" id="UP000803844">
    <property type="component" value="Unassembled WGS sequence"/>
</dbReference>
<name>A0A9P4YCB8_CRYP1</name>
<dbReference type="InterPro" id="IPR018849">
    <property type="entry name" value="Urb2/Npa2_C"/>
</dbReference>
<feature type="compositionally biased region" description="Low complexity" evidence="1">
    <location>
        <begin position="113"/>
        <end position="131"/>
    </location>
</feature>
<comment type="caution">
    <text evidence="3">The sequence shown here is derived from an EMBL/GenBank/DDBJ whole genome shotgun (WGS) entry which is preliminary data.</text>
</comment>
<dbReference type="GO" id="GO:0042254">
    <property type="term" value="P:ribosome biogenesis"/>
    <property type="evidence" value="ECO:0007669"/>
    <property type="project" value="TreeGrafter"/>
</dbReference>
<organism evidence="3 4">
    <name type="scientific">Cryphonectria parasitica (strain ATCC 38755 / EP155)</name>
    <dbReference type="NCBI Taxonomy" id="660469"/>
    <lineage>
        <taxon>Eukaryota</taxon>
        <taxon>Fungi</taxon>
        <taxon>Dikarya</taxon>
        <taxon>Ascomycota</taxon>
        <taxon>Pezizomycotina</taxon>
        <taxon>Sordariomycetes</taxon>
        <taxon>Sordariomycetidae</taxon>
        <taxon>Diaporthales</taxon>
        <taxon>Cryphonectriaceae</taxon>
        <taxon>Cryphonectria-Endothia species complex</taxon>
        <taxon>Cryphonectria</taxon>
    </lineage>
</organism>
<dbReference type="OrthoDB" id="160374at2759"/>
<feature type="domain" description="Nucleolar 27S pre-rRNA processing Urb2/Npa2 C-terminal" evidence="2">
    <location>
        <begin position="1131"/>
        <end position="1351"/>
    </location>
</feature>
<dbReference type="PANTHER" id="PTHR15682">
    <property type="entry name" value="UNHEALTHY RIBOSOME BIOGENESIS PROTEIN 2 HOMOLOG"/>
    <property type="match status" value="1"/>
</dbReference>
<keyword evidence="4" id="KW-1185">Reference proteome</keyword>
<sequence length="1352" mass="150294">MALKDQNLGLIKAVRSLDHGSAESVPDTLSNLWNLLSNSISGPFHASEELVLRWLLKNMNGTAEAAEQFRRYPLAWRIMACVFRRIPLISLAKSLADRRFISILQQTLKEISSPKSGTSSDKSADGSSSDAEMVDAETASVGRTSKKRKRSSENPFDLKKLRGSHECLRSAEALFAALNSLLARLEPVDTEVSSRIQMGAEHVKSLFCSPAKDAVDILRPILSICDLALQEESPEPFDNQASWLAAFASLWDLHLQSSSDAVEVAMSLYPAGCIVLAKMDRSKDLVLDAHVKTTWTRDLRRFFIKNMILPSRAAFLNRKDIGILKAAADVTNFMPTASCPVLFSLAVKTPHSTEDASAKREHEDWTQKAFEVLEEPMRDADPAKRNQAMKVVLDTALKSKARLSLASLRTVCRQYTTPSGKLDLELVTRVADLDVDTFLISKEGHVLLDEILQEVTDISNAELETRGETNAIAFIVSLAKGFAKGRDLSGFIKKWLEALAACLKKGADHSSIAGVWSCEAVTETVTSLLQSSINARQLLALLGWFESQGGASEPRALLVVLDAISQGITEEDFTDAVDLRIYEMASAFKLKSLDDSSKARWWHIVESTVSRATSEQVDKIWDKVEPDLKKALKKGGLEDLATSAAFRCCGSLWLANYPGGSHESEAAAMASSFLKRLEKHVQQSDPSSLKVFESPRLVDLLVKSDSGRQYLPKFFARMGTVRTTDDVHHILYNESNLNNYKYTSGLVGHAVDILSEEQNRGSSFDPTRVVSALQILLDVPHESLTREQREQIMPKMLFFSSNLQGQEPARLVALLKLCLSLMVKVMKSPTFYEGMKFADLVTIGDSIVFTFQTYVGGTTDQSMSSAYECFKLLESLASSTLKQMTSNIEKRERIYLEEACQSVNKWGTNQTVLYAHRQILLRALILALESCKTKQVAQEADPAALREACSLMLAHCLTTDDLHPRGNDSAWLNKGISTWCVLVILEQLDVVEPAVIRSRLLASKSELENLCEMLCSKGLRAGWRLKELLFNCFQDMIKEPLNLSANEALPSSNSNDCIPLCIRSDPSDIHRYIDTVLRNMNEEARNDCFKGLGGRLRDDLDITGHLLTIHRLIQAESDRLARTQSSSQFTLIAQTLHMLLDKKASTMKQWNTEITLSTVSTISAGGVTQGTDIRASPKTFESLCRLVEVIIKRHRLRIEGHFHLLITALQMLLRLLLIPVPPSSISVTPDDPAALRERQAKLFARLLTLICEPSVASVTRGQQQGLDSATDAAKRSAGQHMYLVLMSYIRLQLENPVSRAVREALQPGVYSILDITTQERRRILNEAVDGSGRAIFKEMYRRYVKFGKWSGV</sequence>
<dbReference type="PANTHER" id="PTHR15682:SF2">
    <property type="entry name" value="UNHEALTHY RIBOSOME BIOGENESIS PROTEIN 2 HOMOLOG"/>
    <property type="match status" value="1"/>
</dbReference>
<dbReference type="GO" id="GO:0005730">
    <property type="term" value="C:nucleolus"/>
    <property type="evidence" value="ECO:0007669"/>
    <property type="project" value="TreeGrafter"/>
</dbReference>
<dbReference type="EMBL" id="MU032344">
    <property type="protein sequence ID" value="KAF3770441.1"/>
    <property type="molecule type" value="Genomic_DNA"/>
</dbReference>
<evidence type="ECO:0000256" key="1">
    <source>
        <dbReference type="SAM" id="MobiDB-lite"/>
    </source>
</evidence>
<gene>
    <name evidence="3" type="ORF">M406DRAFT_325890</name>
</gene>
<protein>
    <recommendedName>
        <fullName evidence="2">Nucleolar 27S pre-rRNA processing Urb2/Npa2 C-terminal domain-containing protein</fullName>
    </recommendedName>
</protein>
<dbReference type="GeneID" id="63837160"/>
<evidence type="ECO:0000259" key="2">
    <source>
        <dbReference type="Pfam" id="PF10441"/>
    </source>
</evidence>